<evidence type="ECO:0000256" key="3">
    <source>
        <dbReference type="ARBA" id="ARBA00022989"/>
    </source>
</evidence>
<gene>
    <name evidence="7" type="ORF">A2Y75_12255</name>
</gene>
<dbReference type="InterPro" id="IPR051784">
    <property type="entry name" value="Nod_factor_ABC_transporter"/>
</dbReference>
<feature type="transmembrane region" description="Helical" evidence="5">
    <location>
        <begin position="225"/>
        <end position="247"/>
    </location>
</feature>
<dbReference type="GO" id="GO:0140359">
    <property type="term" value="F:ABC-type transporter activity"/>
    <property type="evidence" value="ECO:0007669"/>
    <property type="project" value="InterPro"/>
</dbReference>
<dbReference type="PANTHER" id="PTHR43229:SF2">
    <property type="entry name" value="NODULATION PROTEIN J"/>
    <property type="match status" value="1"/>
</dbReference>
<dbReference type="PROSITE" id="PS51012">
    <property type="entry name" value="ABC_TM2"/>
    <property type="match status" value="1"/>
</dbReference>
<proteinExistence type="inferred from homology"/>
<dbReference type="STRING" id="1797197.A2Y75_12255"/>
<dbReference type="Pfam" id="PF01061">
    <property type="entry name" value="ABC2_membrane"/>
    <property type="match status" value="1"/>
</dbReference>
<feature type="domain" description="ABC transmembrane type-2" evidence="6">
    <location>
        <begin position="26"/>
        <end position="253"/>
    </location>
</feature>
<dbReference type="InterPro" id="IPR000412">
    <property type="entry name" value="ABC_2_transport"/>
</dbReference>
<accession>A0A1F2WMB0</accession>
<keyword evidence="5" id="KW-1003">Cell membrane</keyword>
<evidence type="ECO:0000256" key="5">
    <source>
        <dbReference type="RuleBase" id="RU361157"/>
    </source>
</evidence>
<dbReference type="PRINTS" id="PR00164">
    <property type="entry name" value="ABC2TRNSPORT"/>
</dbReference>
<evidence type="ECO:0000313" key="7">
    <source>
        <dbReference type="EMBL" id="OFW57994.1"/>
    </source>
</evidence>
<evidence type="ECO:0000256" key="4">
    <source>
        <dbReference type="ARBA" id="ARBA00023136"/>
    </source>
</evidence>
<feature type="transmembrane region" description="Helical" evidence="5">
    <location>
        <begin position="140"/>
        <end position="161"/>
    </location>
</feature>
<reference evidence="7 8" key="1">
    <citation type="journal article" date="2016" name="Nat. Commun.">
        <title>Thousands of microbial genomes shed light on interconnected biogeochemical processes in an aquifer system.</title>
        <authorList>
            <person name="Anantharaman K."/>
            <person name="Brown C.T."/>
            <person name="Hug L.A."/>
            <person name="Sharon I."/>
            <person name="Castelle C.J."/>
            <person name="Probst A.J."/>
            <person name="Thomas B.C."/>
            <person name="Singh A."/>
            <person name="Wilkins M.J."/>
            <person name="Karaoz U."/>
            <person name="Brodie E.L."/>
            <person name="Williams K.H."/>
            <person name="Hubbard S.S."/>
            <person name="Banfield J.F."/>
        </authorList>
    </citation>
    <scope>NUCLEOTIDE SEQUENCE [LARGE SCALE GENOMIC DNA]</scope>
</reference>
<keyword evidence="4 5" id="KW-0472">Membrane</keyword>
<comment type="similarity">
    <text evidence="5">Belongs to the ABC-2 integral membrane protein family.</text>
</comment>
<dbReference type="Proteomes" id="UP000177876">
    <property type="component" value="Unassembled WGS sequence"/>
</dbReference>
<evidence type="ECO:0000256" key="1">
    <source>
        <dbReference type="ARBA" id="ARBA00004141"/>
    </source>
</evidence>
<keyword evidence="3 5" id="KW-1133">Transmembrane helix</keyword>
<feature type="transmembrane region" description="Helical" evidence="5">
    <location>
        <begin position="67"/>
        <end position="86"/>
    </location>
</feature>
<protein>
    <recommendedName>
        <fullName evidence="5">Transport permease protein</fullName>
    </recommendedName>
</protein>
<keyword evidence="5" id="KW-0813">Transport</keyword>
<dbReference type="PANTHER" id="PTHR43229">
    <property type="entry name" value="NODULATION PROTEIN J"/>
    <property type="match status" value="1"/>
</dbReference>
<evidence type="ECO:0000259" key="6">
    <source>
        <dbReference type="PROSITE" id="PS51012"/>
    </source>
</evidence>
<comment type="caution">
    <text evidence="5">Lacks conserved residue(s) required for the propagation of feature annotation.</text>
</comment>
<dbReference type="PIRSF" id="PIRSF006648">
    <property type="entry name" value="DrrB"/>
    <property type="match status" value="1"/>
</dbReference>
<dbReference type="AlphaFoldDB" id="A0A1F2WMB0"/>
<organism evidence="7 8">
    <name type="scientific">Candidatus Solincola sediminis</name>
    <dbReference type="NCBI Taxonomy" id="1797199"/>
    <lineage>
        <taxon>Bacteria</taxon>
        <taxon>Bacillati</taxon>
        <taxon>Actinomycetota</taxon>
        <taxon>Candidatus Geothermincolia</taxon>
        <taxon>Candidatus Geothermincolales</taxon>
        <taxon>Candidatus Geothermincolaceae</taxon>
        <taxon>Candidatus Solincola</taxon>
    </lineage>
</organism>
<evidence type="ECO:0000313" key="8">
    <source>
        <dbReference type="Proteomes" id="UP000177876"/>
    </source>
</evidence>
<dbReference type="GO" id="GO:0043190">
    <property type="term" value="C:ATP-binding cassette (ABC) transporter complex"/>
    <property type="evidence" value="ECO:0007669"/>
    <property type="project" value="InterPro"/>
</dbReference>
<feature type="transmembrane region" description="Helical" evidence="5">
    <location>
        <begin position="36"/>
        <end position="55"/>
    </location>
</feature>
<sequence length="255" mass="28344">MTETAVKTRRPPLWEGLRKAWAISGKDMKIYYFQPAVLIFGLVFPIAIFFAFLMGRDVQAVNLFPGLIALTLFFSTTTVAPFSVPWEKMNRTFERLLFAPVSMFDAVLGKVVSAFLFGLVISLVPLAIGLIFFGSRISNYPVLILALLLGNLCLATMGMLISTVNADTPPKVMMVLNVVRLPLMFVSGIFLALPTLPTYGRVLAWFSPVSYAADLLYKGMGFQSYFGVLISSLMLVAFTAVMFLWSIMRMSAWNK</sequence>
<evidence type="ECO:0000256" key="2">
    <source>
        <dbReference type="ARBA" id="ARBA00022692"/>
    </source>
</evidence>
<dbReference type="EMBL" id="MELK01000028">
    <property type="protein sequence ID" value="OFW57994.1"/>
    <property type="molecule type" value="Genomic_DNA"/>
</dbReference>
<name>A0A1F2WMB0_9ACTN</name>
<dbReference type="InterPro" id="IPR047817">
    <property type="entry name" value="ABC2_TM_bact-type"/>
</dbReference>
<keyword evidence="2 5" id="KW-0812">Transmembrane</keyword>
<dbReference type="InterPro" id="IPR013525">
    <property type="entry name" value="ABC2_TM"/>
</dbReference>
<comment type="subcellular location">
    <subcellularLocation>
        <location evidence="5">Cell membrane</location>
        <topology evidence="5">Multi-pass membrane protein</topology>
    </subcellularLocation>
    <subcellularLocation>
        <location evidence="1">Membrane</location>
        <topology evidence="1">Multi-pass membrane protein</topology>
    </subcellularLocation>
</comment>
<feature type="transmembrane region" description="Helical" evidence="5">
    <location>
        <begin position="107"/>
        <end position="134"/>
    </location>
</feature>
<comment type="caution">
    <text evidence="7">The sequence shown here is derived from an EMBL/GenBank/DDBJ whole genome shotgun (WGS) entry which is preliminary data.</text>
</comment>